<proteinExistence type="predicted"/>
<accession>A0A382HP93</accession>
<dbReference type="Pfam" id="PF13435">
    <property type="entry name" value="Cytochrome_C554"/>
    <property type="match status" value="1"/>
</dbReference>
<gene>
    <name evidence="2" type="ORF">METZ01_LOCUS242000</name>
</gene>
<dbReference type="Gene3D" id="1.10.1130.10">
    <property type="entry name" value="Flavocytochrome C3, Chain A"/>
    <property type="match status" value="1"/>
</dbReference>
<protein>
    <recommendedName>
        <fullName evidence="1">Cytochrome c-552/4 domain-containing protein</fullName>
    </recommendedName>
</protein>
<dbReference type="EMBL" id="UINC01062480">
    <property type="protein sequence ID" value="SVB89146.1"/>
    <property type="molecule type" value="Genomic_DNA"/>
</dbReference>
<dbReference type="InterPro" id="IPR023155">
    <property type="entry name" value="Cyt_c-552/4"/>
</dbReference>
<organism evidence="2">
    <name type="scientific">marine metagenome</name>
    <dbReference type="NCBI Taxonomy" id="408172"/>
    <lineage>
        <taxon>unclassified sequences</taxon>
        <taxon>metagenomes</taxon>
        <taxon>ecological metagenomes</taxon>
    </lineage>
</organism>
<evidence type="ECO:0000313" key="2">
    <source>
        <dbReference type="EMBL" id="SVB89146.1"/>
    </source>
</evidence>
<dbReference type="AlphaFoldDB" id="A0A382HP93"/>
<evidence type="ECO:0000259" key="1">
    <source>
        <dbReference type="Pfam" id="PF13435"/>
    </source>
</evidence>
<feature type="domain" description="Cytochrome c-552/4" evidence="1">
    <location>
        <begin position="43"/>
        <end position="126"/>
    </location>
</feature>
<reference evidence="2" key="1">
    <citation type="submission" date="2018-05" db="EMBL/GenBank/DDBJ databases">
        <authorList>
            <person name="Lanie J.A."/>
            <person name="Ng W.-L."/>
            <person name="Kazmierczak K.M."/>
            <person name="Andrzejewski T.M."/>
            <person name="Davidsen T.M."/>
            <person name="Wayne K.J."/>
            <person name="Tettelin H."/>
            <person name="Glass J.I."/>
            <person name="Rusch D."/>
            <person name="Podicherti R."/>
            <person name="Tsui H.-C.T."/>
            <person name="Winkler M.E."/>
        </authorList>
    </citation>
    <scope>NUCLEOTIDE SEQUENCE</scope>
</reference>
<dbReference type="SUPFAM" id="SSF48695">
    <property type="entry name" value="Multiheme cytochromes"/>
    <property type="match status" value="1"/>
</dbReference>
<name>A0A382HP93_9ZZZZ</name>
<sequence>MKPDQSCFNSMFLFLLGLLMAAGFVSMPSVANAEPFIKGAKLCEECHEAEFKVWQKTKHFTSFRTVHREPKDAGKPSPKKILAAVGGQKRMKRNVTCYLCHYTLEKKDAGAKPQAKSGTSCESCHGASSDWLLLHDNYGGKDVKRAAEAADHKVKRIADSKAAGLIWPTMKYEVAENCMNCHGLANPDLKADDLAKMLGAGHPINPGFELVKYSQGSIRHRHYPPDIKVNAEMTSKEQAEFFVIGHAAALVSATSVMSKSKEPKYIEAQKKRAENAKAALAGVAEAAALLAAPNRENALKLAAAIAGKDLTGAVGSKLPAKSDYK</sequence>
<dbReference type="InterPro" id="IPR036280">
    <property type="entry name" value="Multihaem_cyt_sf"/>
</dbReference>